<organism evidence="5 6">
    <name type="scientific">Kolteria novifilia</name>
    <dbReference type="NCBI Taxonomy" id="2527975"/>
    <lineage>
        <taxon>Bacteria</taxon>
        <taxon>Pseudomonadati</taxon>
        <taxon>Planctomycetota</taxon>
        <taxon>Planctomycetia</taxon>
        <taxon>Kolteriales</taxon>
        <taxon>Kolteriaceae</taxon>
        <taxon>Kolteria</taxon>
    </lineage>
</organism>
<reference evidence="5 6" key="1">
    <citation type="submission" date="2019-02" db="EMBL/GenBank/DDBJ databases">
        <title>Deep-cultivation of Planctomycetes and their phenomic and genomic characterization uncovers novel biology.</title>
        <authorList>
            <person name="Wiegand S."/>
            <person name="Jogler M."/>
            <person name="Boedeker C."/>
            <person name="Pinto D."/>
            <person name="Vollmers J."/>
            <person name="Rivas-Marin E."/>
            <person name="Kohn T."/>
            <person name="Peeters S.H."/>
            <person name="Heuer A."/>
            <person name="Rast P."/>
            <person name="Oberbeckmann S."/>
            <person name="Bunk B."/>
            <person name="Jeske O."/>
            <person name="Meyerdierks A."/>
            <person name="Storesund J.E."/>
            <person name="Kallscheuer N."/>
            <person name="Luecker S."/>
            <person name="Lage O.M."/>
            <person name="Pohl T."/>
            <person name="Merkel B.J."/>
            <person name="Hornburger P."/>
            <person name="Mueller R.-W."/>
            <person name="Bruemmer F."/>
            <person name="Labrenz M."/>
            <person name="Spormann A.M."/>
            <person name="Op den Camp H."/>
            <person name="Overmann J."/>
            <person name="Amann R."/>
            <person name="Jetten M.S.M."/>
            <person name="Mascher T."/>
            <person name="Medema M.H."/>
            <person name="Devos D.P."/>
            <person name="Kaster A.-K."/>
            <person name="Ovreas L."/>
            <person name="Rohde M."/>
            <person name="Galperin M.Y."/>
            <person name="Jogler C."/>
        </authorList>
    </citation>
    <scope>NUCLEOTIDE SEQUENCE [LARGE SCALE GENOMIC DNA]</scope>
    <source>
        <strain evidence="5 6">Pan216</strain>
    </source>
</reference>
<dbReference type="SUPFAM" id="SSF49764">
    <property type="entry name" value="HSP20-like chaperones"/>
    <property type="match status" value="1"/>
</dbReference>
<dbReference type="PROSITE" id="PS01031">
    <property type="entry name" value="SHSP"/>
    <property type="match status" value="1"/>
</dbReference>
<dbReference type="AlphaFoldDB" id="A0A518AXG2"/>
<evidence type="ECO:0000256" key="3">
    <source>
        <dbReference type="SAM" id="MobiDB-lite"/>
    </source>
</evidence>
<evidence type="ECO:0000313" key="5">
    <source>
        <dbReference type="EMBL" id="QDU59413.1"/>
    </source>
</evidence>
<sequence>MAKPRVRKQRESDLPPAEEPSHSLLHRLRDEFNSVFDRLTGGQWNMYPVYSDILNDEYEPVVEIAETDKDIVLTMEIPGVDVKSLDVAVADTSVKIRGEKNQSSAGEECEIHHCERQYGKFNRVVTLPVAIDADQVKAKYGHGILTVRLAKLKATHKKKVPIDIE</sequence>
<evidence type="ECO:0000256" key="1">
    <source>
        <dbReference type="PROSITE-ProRule" id="PRU00285"/>
    </source>
</evidence>
<evidence type="ECO:0000259" key="4">
    <source>
        <dbReference type="PROSITE" id="PS01031"/>
    </source>
</evidence>
<dbReference type="Pfam" id="PF00011">
    <property type="entry name" value="HSP20"/>
    <property type="match status" value="1"/>
</dbReference>
<dbReference type="InterPro" id="IPR002068">
    <property type="entry name" value="A-crystallin/Hsp20_dom"/>
</dbReference>
<dbReference type="Proteomes" id="UP000317093">
    <property type="component" value="Chromosome"/>
</dbReference>
<dbReference type="KEGG" id="knv:Pan216_02410"/>
<feature type="domain" description="SHSP" evidence="4">
    <location>
        <begin position="52"/>
        <end position="165"/>
    </location>
</feature>
<dbReference type="Gene3D" id="2.60.40.790">
    <property type="match status" value="1"/>
</dbReference>
<gene>
    <name evidence="5" type="primary">hspA_1</name>
    <name evidence="5" type="ORF">Pan216_02410</name>
</gene>
<accession>A0A518AXG2</accession>
<dbReference type="InterPro" id="IPR008978">
    <property type="entry name" value="HSP20-like_chaperone"/>
</dbReference>
<evidence type="ECO:0000313" key="6">
    <source>
        <dbReference type="Proteomes" id="UP000317093"/>
    </source>
</evidence>
<proteinExistence type="inferred from homology"/>
<feature type="region of interest" description="Disordered" evidence="3">
    <location>
        <begin position="1"/>
        <end position="21"/>
    </location>
</feature>
<dbReference type="PANTHER" id="PTHR11527">
    <property type="entry name" value="HEAT-SHOCK PROTEIN 20 FAMILY MEMBER"/>
    <property type="match status" value="1"/>
</dbReference>
<dbReference type="EMBL" id="CP036279">
    <property type="protein sequence ID" value="QDU59413.1"/>
    <property type="molecule type" value="Genomic_DNA"/>
</dbReference>
<dbReference type="OrthoDB" id="288864at2"/>
<protein>
    <submittedName>
        <fullName evidence="5">Spore protein SP21</fullName>
    </submittedName>
</protein>
<dbReference type="InterPro" id="IPR031107">
    <property type="entry name" value="Small_HSP"/>
</dbReference>
<keyword evidence="6" id="KW-1185">Reference proteome</keyword>
<evidence type="ECO:0000256" key="2">
    <source>
        <dbReference type="RuleBase" id="RU003616"/>
    </source>
</evidence>
<dbReference type="CDD" id="cd06464">
    <property type="entry name" value="ACD_sHsps-like"/>
    <property type="match status" value="1"/>
</dbReference>
<dbReference type="RefSeq" id="WP_145253651.1">
    <property type="nucleotide sequence ID" value="NZ_CP036279.1"/>
</dbReference>
<name>A0A518AXG2_9BACT</name>
<comment type="similarity">
    <text evidence="1 2">Belongs to the small heat shock protein (HSP20) family.</text>
</comment>